<evidence type="ECO:0000256" key="2">
    <source>
        <dbReference type="SAM" id="MobiDB-lite"/>
    </source>
</evidence>
<feature type="compositionally biased region" description="Basic and acidic residues" evidence="2">
    <location>
        <begin position="229"/>
        <end position="290"/>
    </location>
</feature>
<dbReference type="GO" id="GO:0070593">
    <property type="term" value="P:dendrite self-avoidance"/>
    <property type="evidence" value="ECO:0007669"/>
    <property type="project" value="TreeGrafter"/>
</dbReference>
<organism evidence="4 5">
    <name type="scientific">Petrolisthes cinctipes</name>
    <name type="common">Flat porcelain crab</name>
    <dbReference type="NCBI Taxonomy" id="88211"/>
    <lineage>
        <taxon>Eukaryota</taxon>
        <taxon>Metazoa</taxon>
        <taxon>Ecdysozoa</taxon>
        <taxon>Arthropoda</taxon>
        <taxon>Crustacea</taxon>
        <taxon>Multicrustacea</taxon>
        <taxon>Malacostraca</taxon>
        <taxon>Eumalacostraca</taxon>
        <taxon>Eucarida</taxon>
        <taxon>Decapoda</taxon>
        <taxon>Pleocyemata</taxon>
        <taxon>Anomura</taxon>
        <taxon>Galatheoidea</taxon>
        <taxon>Porcellanidae</taxon>
        <taxon>Petrolisthes</taxon>
    </lineage>
</organism>
<dbReference type="GO" id="GO:0030424">
    <property type="term" value="C:axon"/>
    <property type="evidence" value="ECO:0007669"/>
    <property type="project" value="TreeGrafter"/>
</dbReference>
<protein>
    <recommendedName>
        <fullName evidence="3">Ig-like domain-containing protein</fullName>
    </recommendedName>
</protein>
<feature type="region of interest" description="Disordered" evidence="2">
    <location>
        <begin position="162"/>
        <end position="347"/>
    </location>
</feature>
<dbReference type="PANTHER" id="PTHR10075:SF100">
    <property type="entry name" value="FASCICLIN-2"/>
    <property type="match status" value="1"/>
</dbReference>
<dbReference type="GO" id="GO:0007411">
    <property type="term" value="P:axon guidance"/>
    <property type="evidence" value="ECO:0007669"/>
    <property type="project" value="TreeGrafter"/>
</dbReference>
<comment type="caution">
    <text evidence="4">The sequence shown here is derived from an EMBL/GenBank/DDBJ whole genome shotgun (WGS) entry which is preliminary data.</text>
</comment>
<feature type="domain" description="Ig-like" evidence="3">
    <location>
        <begin position="124"/>
        <end position="161"/>
    </location>
</feature>
<reference evidence="4" key="1">
    <citation type="submission" date="2023-10" db="EMBL/GenBank/DDBJ databases">
        <title>Genome assemblies of two species of porcelain crab, Petrolisthes cinctipes and Petrolisthes manimaculis (Anomura: Porcellanidae).</title>
        <authorList>
            <person name="Angst P."/>
        </authorList>
    </citation>
    <scope>NUCLEOTIDE SEQUENCE</scope>
    <source>
        <strain evidence="4">PB745_01</strain>
        <tissue evidence="4">Gill</tissue>
    </source>
</reference>
<feature type="compositionally biased region" description="Basic and acidic residues" evidence="2">
    <location>
        <begin position="178"/>
        <end position="213"/>
    </location>
</feature>
<feature type="compositionally biased region" description="Basic and acidic residues" evidence="2">
    <location>
        <begin position="301"/>
        <end position="347"/>
    </location>
</feature>
<dbReference type="Gene3D" id="2.60.40.10">
    <property type="entry name" value="Immunoglobulins"/>
    <property type="match status" value="1"/>
</dbReference>
<dbReference type="InterPro" id="IPR036179">
    <property type="entry name" value="Ig-like_dom_sf"/>
</dbReference>
<dbReference type="PROSITE" id="PS50835">
    <property type="entry name" value="IG_LIKE"/>
    <property type="match status" value="1"/>
</dbReference>
<dbReference type="AlphaFoldDB" id="A0AAE1ESB7"/>
<evidence type="ECO:0000313" key="5">
    <source>
        <dbReference type="Proteomes" id="UP001286313"/>
    </source>
</evidence>
<dbReference type="SUPFAM" id="SSF48726">
    <property type="entry name" value="Immunoglobulin"/>
    <property type="match status" value="1"/>
</dbReference>
<evidence type="ECO:0000313" key="4">
    <source>
        <dbReference type="EMBL" id="KAK3860462.1"/>
    </source>
</evidence>
<feature type="compositionally biased region" description="Basic residues" evidence="2">
    <location>
        <begin position="291"/>
        <end position="300"/>
    </location>
</feature>
<name>A0AAE1ESB7_PETCI</name>
<dbReference type="InterPro" id="IPR013783">
    <property type="entry name" value="Ig-like_fold"/>
</dbReference>
<evidence type="ECO:0000256" key="1">
    <source>
        <dbReference type="ARBA" id="ARBA00023319"/>
    </source>
</evidence>
<dbReference type="PANTHER" id="PTHR10075">
    <property type="entry name" value="BASIGIN RELATED"/>
    <property type="match status" value="1"/>
</dbReference>
<keyword evidence="1" id="KW-0393">Immunoglobulin domain</keyword>
<dbReference type="GO" id="GO:0098632">
    <property type="term" value="F:cell-cell adhesion mediator activity"/>
    <property type="evidence" value="ECO:0007669"/>
    <property type="project" value="TreeGrafter"/>
</dbReference>
<feature type="compositionally biased region" description="Polar residues" evidence="2">
    <location>
        <begin position="168"/>
        <end position="177"/>
    </location>
</feature>
<accession>A0AAE1ESB7</accession>
<dbReference type="GO" id="GO:0005886">
    <property type="term" value="C:plasma membrane"/>
    <property type="evidence" value="ECO:0007669"/>
    <property type="project" value="TreeGrafter"/>
</dbReference>
<sequence>MAGGWTRSDEFRKVYVTISLRPSATPPKSVGVNGWTSSVLCCQSCWPPAAGNPLPQNGEDLKSGRDPFLHVTGGGQVQVPPVIIEDSGETPLDARFEDAGRYTCKAASSAGATSRVFVVVIHSPPIIVPPAERQVEAVAGRSLVLTCEAESSLTPACTWLRHDRPLSPFTNPNIQVSSEKRGEDTREERRTQEKKRGTEEDTRRRREGQRRTQEEEERDRGGHKKKKRGTEEDKRRREGQEKKRDRGGQEKKRGTEEDKRRREGQRRTREEERDRGGQEKKRGTEEDKRRREGQRRRREGQRRTREEERDRGGQEKKRGTEEDKRRREGQRRTRDQENTKEEDTNIL</sequence>
<gene>
    <name evidence="4" type="ORF">Pcinc_033489</name>
</gene>
<dbReference type="GO" id="GO:0007156">
    <property type="term" value="P:homophilic cell adhesion via plasma membrane adhesion molecules"/>
    <property type="evidence" value="ECO:0007669"/>
    <property type="project" value="TreeGrafter"/>
</dbReference>
<dbReference type="EMBL" id="JAWQEG010004723">
    <property type="protein sequence ID" value="KAK3860462.1"/>
    <property type="molecule type" value="Genomic_DNA"/>
</dbReference>
<proteinExistence type="predicted"/>
<dbReference type="Proteomes" id="UP001286313">
    <property type="component" value="Unassembled WGS sequence"/>
</dbReference>
<dbReference type="InterPro" id="IPR007110">
    <property type="entry name" value="Ig-like_dom"/>
</dbReference>
<keyword evidence="5" id="KW-1185">Reference proteome</keyword>
<evidence type="ECO:0000259" key="3">
    <source>
        <dbReference type="PROSITE" id="PS50835"/>
    </source>
</evidence>